<reference evidence="2" key="1">
    <citation type="journal article" date="2019" name="Int. J. Syst. Evol. Microbiol.">
        <title>The Global Catalogue of Microorganisms (GCM) 10K type strain sequencing project: providing services to taxonomists for standard genome sequencing and annotation.</title>
        <authorList>
            <consortium name="The Broad Institute Genomics Platform"/>
            <consortium name="The Broad Institute Genome Sequencing Center for Infectious Disease"/>
            <person name="Wu L."/>
            <person name="Ma J."/>
        </authorList>
    </citation>
    <scope>NUCLEOTIDE SEQUENCE [LARGE SCALE GENOMIC DNA]</scope>
    <source>
        <strain evidence="2">CCUG 61948</strain>
    </source>
</reference>
<evidence type="ECO:0000313" key="1">
    <source>
        <dbReference type="EMBL" id="MFD0796959.1"/>
    </source>
</evidence>
<dbReference type="RefSeq" id="WP_379932945.1">
    <property type="nucleotide sequence ID" value="NZ_JBHTHY010000003.1"/>
</dbReference>
<name>A0ABW3B1S8_9FLAO</name>
<dbReference type="InterPro" id="IPR014469">
    <property type="entry name" value="DUF2271"/>
</dbReference>
<organism evidence="1 2">
    <name type="scientific">Maribacter chungangensis</name>
    <dbReference type="NCBI Taxonomy" id="1069117"/>
    <lineage>
        <taxon>Bacteria</taxon>
        <taxon>Pseudomonadati</taxon>
        <taxon>Bacteroidota</taxon>
        <taxon>Flavobacteriia</taxon>
        <taxon>Flavobacteriales</taxon>
        <taxon>Flavobacteriaceae</taxon>
        <taxon>Maribacter</taxon>
    </lineage>
</organism>
<dbReference type="Pfam" id="PF10029">
    <property type="entry name" value="DUF2271"/>
    <property type="match status" value="1"/>
</dbReference>
<keyword evidence="2" id="KW-1185">Reference proteome</keyword>
<proteinExistence type="predicted"/>
<dbReference type="Proteomes" id="UP001597012">
    <property type="component" value="Unassembled WGS sequence"/>
</dbReference>
<protein>
    <submittedName>
        <fullName evidence="1">DUF2271 domain-containing protein</fullName>
    </submittedName>
</protein>
<comment type="caution">
    <text evidence="1">The sequence shown here is derived from an EMBL/GenBank/DDBJ whole genome shotgun (WGS) entry which is preliminary data.</text>
</comment>
<sequence>MKKRFLAIFTTVGFLVLVGFVRPVETVNYKCMIQLTNYTGEGAYLVVSLLNNAGEYEETLYVQGDDNEWYRDIEEWWKNVYGIRRPELDAITGATVSGGERSMTVLKIPAAKIDAGYTIRFESAVEDQEYHKDDLEFELTTENLKAKKEGKGFIRYIRMMPQ</sequence>
<gene>
    <name evidence="1" type="ORF">ACFQZJ_05775</name>
</gene>
<evidence type="ECO:0000313" key="2">
    <source>
        <dbReference type="Proteomes" id="UP001597012"/>
    </source>
</evidence>
<dbReference type="EMBL" id="JBHTHY010000003">
    <property type="protein sequence ID" value="MFD0796959.1"/>
    <property type="molecule type" value="Genomic_DNA"/>
</dbReference>
<accession>A0ABW3B1S8</accession>